<organism evidence="1">
    <name type="scientific">Ectopseudomonas oleovorans</name>
    <name type="common">Pseudomonas oleovorans</name>
    <dbReference type="NCBI Taxonomy" id="301"/>
    <lineage>
        <taxon>Bacteria</taxon>
        <taxon>Pseudomonadati</taxon>
        <taxon>Pseudomonadota</taxon>
        <taxon>Gammaproteobacteria</taxon>
        <taxon>Pseudomonadales</taxon>
        <taxon>Pseudomonadaceae</taxon>
        <taxon>Ectopseudomonas</taxon>
    </lineage>
</organism>
<gene>
    <name evidence="1" type="ORF">POT9AD_0746</name>
</gene>
<reference evidence="1" key="1">
    <citation type="submission" date="2018-11" db="EMBL/GenBank/DDBJ databases">
        <authorList>
            <consortium name="Genoscope - CEA"/>
            <person name="William W."/>
        </authorList>
    </citation>
    <scope>NUCLEOTIDE SEQUENCE [LARGE SCALE GENOMIC DNA]</scope>
    <source>
        <strain evidence="1">T9AD</strain>
    </source>
</reference>
<sequence length="195" mass="20303">MAHGEATVLVTRQVAHARYAGEQDAAVAHQAGFQADVERQAVAVDLGVQAFELVDDPHLGMGGAVEAVGEHLVAAAAQQLLALVDQHRADGVATLLQRQQGLLATHPAPDVLGVVAGRCLLQEGEMLGAHEGVLIHHYGLPTVWLAPTSSPAYDHGAIGRRAGEGDTEAVPIILRDLGASVSAFLFRNALNGRAT</sequence>
<dbReference type="EMBL" id="LR130779">
    <property type="protein sequence ID" value="VDN61737.1"/>
    <property type="molecule type" value="Genomic_DNA"/>
</dbReference>
<dbReference type="AlphaFoldDB" id="A0A653B0J3"/>
<accession>A0A653B0J3</accession>
<evidence type="ECO:0000313" key="1">
    <source>
        <dbReference type="EMBL" id="VDN61737.1"/>
    </source>
</evidence>
<protein>
    <submittedName>
        <fullName evidence="1">Uncharacterized protein</fullName>
    </submittedName>
</protein>
<name>A0A653B0J3_ECTOL</name>
<proteinExistence type="predicted"/>